<sequence>MYIGIVRCTTIIEHASSLVRPAPLLLQEFPLWHASCFMFVDVVTGVKRSIFDQGVPRCGC</sequence>
<geneLocation type="plasmid" evidence="2">
    <name>psfrenxt3b</name>
</geneLocation>
<dbReference type="EMBL" id="CP024309">
    <property type="protein sequence ID" value="AUX78764.1"/>
    <property type="molecule type" value="Genomic_DNA"/>
</dbReference>
<evidence type="ECO:0000313" key="1">
    <source>
        <dbReference type="EMBL" id="AUX78764.1"/>
    </source>
</evidence>
<proteinExistence type="predicted"/>
<evidence type="ECO:0000313" key="2">
    <source>
        <dbReference type="Proteomes" id="UP000239340"/>
    </source>
</evidence>
<protein>
    <submittedName>
        <fullName evidence="1">Uncharacterized protein</fullName>
    </submittedName>
</protein>
<dbReference type="Proteomes" id="UP000239340">
    <property type="component" value="Plasmid pSfreNXT3b"/>
</dbReference>
<gene>
    <name evidence="1" type="ORF">NXT3_PB00102</name>
</gene>
<dbReference type="AlphaFoldDB" id="A0A2L0HBF4"/>
<name>A0A2L0HBF4_RHIFR</name>
<organism evidence="1 2">
    <name type="scientific">Rhizobium fredii</name>
    <name type="common">Sinorhizobium fredii</name>
    <dbReference type="NCBI Taxonomy" id="380"/>
    <lineage>
        <taxon>Bacteria</taxon>
        <taxon>Pseudomonadati</taxon>
        <taxon>Pseudomonadota</taxon>
        <taxon>Alphaproteobacteria</taxon>
        <taxon>Hyphomicrobiales</taxon>
        <taxon>Rhizobiaceae</taxon>
        <taxon>Sinorhizobium/Ensifer group</taxon>
        <taxon>Sinorhizobium</taxon>
    </lineage>
</organism>
<reference evidence="1 2" key="1">
    <citation type="submission" date="2017-10" db="EMBL/GenBank/DDBJ databases">
        <title>Analysis of the genome sequences of Rhizobium populations associated to common bean (phaseolus vulgaris).</title>
        <authorList>
            <person name="Bustos P."/>
            <person name="Santamaria R.I."/>
            <person name="Miranda-Sanchez F."/>
            <person name="Perez-Carrascal O."/>
            <person name="Juarez S."/>
            <person name="Lozano L."/>
            <person name="Martinez-Flores I."/>
            <person name="Vinuesa P."/>
            <person name="Martinez-Romero E."/>
            <person name="Cevallos M.A."/>
            <person name="Romero D."/>
            <person name="Davila G."/>
            <person name="Gonzalez V."/>
        </authorList>
    </citation>
    <scope>NUCLEOTIDE SEQUENCE [LARGE SCALE GENOMIC DNA]</scope>
    <source>
        <strain evidence="1 2">NXT3</strain>
        <plasmid evidence="2">Plasmid psfrenxt3b</plasmid>
    </source>
</reference>
<keyword evidence="1" id="KW-0614">Plasmid</keyword>
<accession>A0A2L0HBF4</accession>